<dbReference type="InterPro" id="IPR007221">
    <property type="entry name" value="MreC"/>
</dbReference>
<gene>
    <name evidence="2" type="ORF">UY01_C0004G0009</name>
</gene>
<dbReference type="Proteomes" id="UP000034879">
    <property type="component" value="Unassembled WGS sequence"/>
</dbReference>
<dbReference type="PANTHER" id="PTHR34138:SF1">
    <property type="entry name" value="CELL SHAPE-DETERMINING PROTEIN MREC"/>
    <property type="match status" value="1"/>
</dbReference>
<reference evidence="2" key="1">
    <citation type="journal article" date="2015" name="Nature">
        <title>rRNA introns, odd ribosomes, and small enigmatic genomes across a large radiation of phyla.</title>
        <authorList>
            <person name="Brown C.T."/>
            <person name="Hug L.A."/>
            <person name="Thomas B.C."/>
            <person name="Sharon I."/>
            <person name="Castelle C.J."/>
            <person name="Singh A."/>
            <person name="Wilkins M.J."/>
            <person name="Williams K.H."/>
            <person name="Banfield J.F."/>
        </authorList>
    </citation>
    <scope>NUCLEOTIDE SEQUENCE [LARGE SCALE GENOMIC DNA]</scope>
</reference>
<protein>
    <recommendedName>
        <fullName evidence="1">Rod shape-determining protein MreC beta-barrel core domain-containing protein</fullName>
    </recommendedName>
</protein>
<feature type="domain" description="Rod shape-determining protein MreC beta-barrel core" evidence="1">
    <location>
        <begin position="124"/>
        <end position="275"/>
    </location>
</feature>
<accession>A0A0G1T217</accession>
<evidence type="ECO:0000313" key="2">
    <source>
        <dbReference type="EMBL" id="KKU75782.1"/>
    </source>
</evidence>
<dbReference type="GO" id="GO:0005886">
    <property type="term" value="C:plasma membrane"/>
    <property type="evidence" value="ECO:0007669"/>
    <property type="project" value="TreeGrafter"/>
</dbReference>
<dbReference type="InterPro" id="IPR042177">
    <property type="entry name" value="Cell/Rod_1"/>
</dbReference>
<sequence length="278" mass="30657">MSYLQDRKTKKEKFFKIAAGTLLFLVLFYFRAGIFRGLSFAAGEVFRPVFHLGSKVGGSFVNLGVYFSSKRSLSEENQELKQQLESREAGRSNYDVLVRENESLKNIISRLPEENKLVLAAILAKPNRSPYDTLLIDLGARAGVEKGDMVYAYGNMPIGRVASVTDDTSKAVLFSSPGENTQVVISDVGRQEFGRPTSGAGTEIFWEVTGRGGGNFEMILPRDFVLEKGDAVVLPGISPLTVAVAETILSDPRSPWKTALLKSPINIQEIKFVQVEIR</sequence>
<comment type="caution">
    <text evidence="2">The sequence shown here is derived from an EMBL/GenBank/DDBJ whole genome shotgun (WGS) entry which is preliminary data.</text>
</comment>
<evidence type="ECO:0000259" key="1">
    <source>
        <dbReference type="Pfam" id="PF04085"/>
    </source>
</evidence>
<dbReference type="InterPro" id="IPR055342">
    <property type="entry name" value="MreC_beta-barrel_core"/>
</dbReference>
<dbReference type="PANTHER" id="PTHR34138">
    <property type="entry name" value="CELL SHAPE-DETERMINING PROTEIN MREC"/>
    <property type="match status" value="1"/>
</dbReference>
<organism evidence="2 3">
    <name type="scientific">Candidatus Nomurabacteria bacterium GW2011_GWB1_47_6</name>
    <dbReference type="NCBI Taxonomy" id="1618749"/>
    <lineage>
        <taxon>Bacteria</taxon>
        <taxon>Candidatus Nomuraibacteriota</taxon>
    </lineage>
</organism>
<dbReference type="AlphaFoldDB" id="A0A0G1T217"/>
<dbReference type="GO" id="GO:0008360">
    <property type="term" value="P:regulation of cell shape"/>
    <property type="evidence" value="ECO:0007669"/>
    <property type="project" value="InterPro"/>
</dbReference>
<dbReference type="Pfam" id="PF04085">
    <property type="entry name" value="MreC"/>
    <property type="match status" value="1"/>
</dbReference>
<evidence type="ECO:0000313" key="3">
    <source>
        <dbReference type="Proteomes" id="UP000034879"/>
    </source>
</evidence>
<name>A0A0G1T217_9BACT</name>
<dbReference type="EMBL" id="LCOJ01000004">
    <property type="protein sequence ID" value="KKU75782.1"/>
    <property type="molecule type" value="Genomic_DNA"/>
</dbReference>
<dbReference type="Gene3D" id="2.40.10.340">
    <property type="entry name" value="Rod shape-determining protein MreC, domain 1"/>
    <property type="match status" value="1"/>
</dbReference>
<proteinExistence type="predicted"/>